<feature type="transmembrane region" description="Helical" evidence="7">
    <location>
        <begin position="291"/>
        <end position="315"/>
    </location>
</feature>
<dbReference type="STRING" id="2010991.A0A3M2R9D3"/>
<feature type="transmembrane region" description="Helical" evidence="7">
    <location>
        <begin position="33"/>
        <end position="55"/>
    </location>
</feature>
<feature type="transmembrane region" description="Helical" evidence="7">
    <location>
        <begin position="163"/>
        <end position="186"/>
    </location>
</feature>
<evidence type="ECO:0000259" key="8">
    <source>
        <dbReference type="PROSITE" id="PS50850"/>
    </source>
</evidence>
<feature type="transmembrane region" description="Helical" evidence="7">
    <location>
        <begin position="366"/>
        <end position="391"/>
    </location>
</feature>
<feature type="transmembrane region" description="Helical" evidence="7">
    <location>
        <begin position="70"/>
        <end position="89"/>
    </location>
</feature>
<dbReference type="InterPro" id="IPR020846">
    <property type="entry name" value="MFS_dom"/>
</dbReference>
<feature type="transmembrane region" description="Helical" evidence="7">
    <location>
        <begin position="434"/>
        <end position="454"/>
    </location>
</feature>
<evidence type="ECO:0000256" key="5">
    <source>
        <dbReference type="ARBA" id="ARBA00023180"/>
    </source>
</evidence>
<dbReference type="PROSITE" id="PS50850">
    <property type="entry name" value="MFS"/>
    <property type="match status" value="1"/>
</dbReference>
<dbReference type="PANTHER" id="PTHR23502:SF182">
    <property type="entry name" value="POLYAMINE TRANSPORTER, PUTATIVE-RELATED"/>
    <property type="match status" value="1"/>
</dbReference>
<dbReference type="PANTHER" id="PTHR23502">
    <property type="entry name" value="MAJOR FACILITATOR SUPERFAMILY"/>
    <property type="match status" value="1"/>
</dbReference>
<organism evidence="9 10">
    <name type="scientific">Fusarium kuroshium</name>
    <dbReference type="NCBI Taxonomy" id="2010991"/>
    <lineage>
        <taxon>Eukaryota</taxon>
        <taxon>Fungi</taxon>
        <taxon>Dikarya</taxon>
        <taxon>Ascomycota</taxon>
        <taxon>Pezizomycotina</taxon>
        <taxon>Sordariomycetes</taxon>
        <taxon>Hypocreomycetidae</taxon>
        <taxon>Hypocreales</taxon>
        <taxon>Nectriaceae</taxon>
        <taxon>Fusarium</taxon>
        <taxon>Fusarium solani species complex</taxon>
    </lineage>
</organism>
<feature type="transmembrane region" description="Helical" evidence="7">
    <location>
        <begin position="128"/>
        <end position="151"/>
    </location>
</feature>
<dbReference type="Proteomes" id="UP000277212">
    <property type="component" value="Unassembled WGS sequence"/>
</dbReference>
<dbReference type="InterPro" id="IPR036259">
    <property type="entry name" value="MFS_trans_sf"/>
</dbReference>
<evidence type="ECO:0000313" key="10">
    <source>
        <dbReference type="Proteomes" id="UP000277212"/>
    </source>
</evidence>
<evidence type="ECO:0000256" key="6">
    <source>
        <dbReference type="SAM" id="MobiDB-lite"/>
    </source>
</evidence>
<comment type="caution">
    <text evidence="9">The sequence shown here is derived from an EMBL/GenBank/DDBJ whole genome shotgun (WGS) entry which is preliminary data.</text>
</comment>
<name>A0A3M2R9D3_9HYPO</name>
<sequence length="496" mass="53235">MSKSPATGAMGAAEPPEGDIVDNPRTWSENKKLLAVLGGILASFTAVFGTSVYVASVPGVVEEYGVSETLAISLVSIYSLGQVIGPAITTASSELFGRRRVLQLSILSALVLTVGSACAQTFRSLAVLRFLASLAISPCPSFALSVINDLWDVESSKTGSSVVLLAAMATIIPAALGMVCGAPLVAVRDWRWTFWLTAILLGAALLAVLPIPETFAPQIVRQRARKESNEAPTRGSWKELAWALFARPIHMLLVEPVIFPTALVSAIAQGVVFCLYAAYPLILSTAYSFNLAQIGLSFLPMFVGNVLAVPVLGIIDRSTAVREHFSATDAVGSTLLPERRLGGAILGGILMPISLFWGGWTARQDIHWIVPLLSGLLFGMSYTLILISYAIYKNDIYGAEFGASAFSAEVMMRYVLSAPVPLFTVHMVNRIGFGWSMTLMGLICAVLIPIPWIFMHHGARLRRRSRFVLHEGCRDTTPGVTCQGPHSLRDVQGAEG</sequence>
<feature type="transmembrane region" description="Helical" evidence="7">
    <location>
        <begin position="192"/>
        <end position="216"/>
    </location>
</feature>
<dbReference type="Gene3D" id="1.20.1250.20">
    <property type="entry name" value="MFS general substrate transporter like domains"/>
    <property type="match status" value="1"/>
</dbReference>
<reference evidence="9 10" key="1">
    <citation type="submission" date="2017-06" db="EMBL/GenBank/DDBJ databases">
        <title>Comparative genomic analysis of Ambrosia Fusariam Clade fungi.</title>
        <authorList>
            <person name="Stajich J.E."/>
            <person name="Carrillo J."/>
            <person name="Kijimoto T."/>
            <person name="Eskalen A."/>
            <person name="O'Donnell K."/>
            <person name="Kasson M."/>
        </authorList>
    </citation>
    <scope>NUCLEOTIDE SEQUENCE [LARGE SCALE GENOMIC DNA]</scope>
    <source>
        <strain evidence="9">UCR3666</strain>
    </source>
</reference>
<gene>
    <name evidence="9" type="ORF">CDV36_015566</name>
</gene>
<dbReference type="GO" id="GO:0005886">
    <property type="term" value="C:plasma membrane"/>
    <property type="evidence" value="ECO:0007669"/>
    <property type="project" value="TreeGrafter"/>
</dbReference>
<dbReference type="Pfam" id="PF07690">
    <property type="entry name" value="MFS_1"/>
    <property type="match status" value="1"/>
</dbReference>
<dbReference type="GO" id="GO:0015606">
    <property type="term" value="F:spermidine transmembrane transporter activity"/>
    <property type="evidence" value="ECO:0007669"/>
    <property type="project" value="TreeGrafter"/>
</dbReference>
<keyword evidence="3 7" id="KW-1133">Transmembrane helix</keyword>
<feature type="region of interest" description="Disordered" evidence="6">
    <location>
        <begin position="1"/>
        <end position="22"/>
    </location>
</feature>
<keyword evidence="10" id="KW-1185">Reference proteome</keyword>
<evidence type="ECO:0000256" key="1">
    <source>
        <dbReference type="ARBA" id="ARBA00004141"/>
    </source>
</evidence>
<feature type="transmembrane region" description="Helical" evidence="7">
    <location>
        <begin position="257"/>
        <end position="279"/>
    </location>
</feature>
<dbReference type="EMBL" id="NKUJ01000608">
    <property type="protein sequence ID" value="RMJ01903.1"/>
    <property type="molecule type" value="Genomic_DNA"/>
</dbReference>
<dbReference type="AlphaFoldDB" id="A0A3M2R9D3"/>
<evidence type="ECO:0000256" key="7">
    <source>
        <dbReference type="SAM" id="Phobius"/>
    </source>
</evidence>
<keyword evidence="4 7" id="KW-0472">Membrane</keyword>
<proteinExistence type="predicted"/>
<accession>A0A3M2R9D3</accession>
<keyword evidence="5" id="KW-0325">Glycoprotein</keyword>
<dbReference type="SUPFAM" id="SSF103473">
    <property type="entry name" value="MFS general substrate transporter"/>
    <property type="match status" value="1"/>
</dbReference>
<dbReference type="OrthoDB" id="3357846at2759"/>
<protein>
    <recommendedName>
        <fullName evidence="8">Major facilitator superfamily (MFS) profile domain-containing protein</fullName>
    </recommendedName>
</protein>
<evidence type="ECO:0000256" key="2">
    <source>
        <dbReference type="ARBA" id="ARBA00022692"/>
    </source>
</evidence>
<evidence type="ECO:0000313" key="9">
    <source>
        <dbReference type="EMBL" id="RMJ01903.1"/>
    </source>
</evidence>
<dbReference type="InterPro" id="IPR011701">
    <property type="entry name" value="MFS"/>
</dbReference>
<feature type="domain" description="Major facilitator superfamily (MFS) profile" evidence="8">
    <location>
        <begin position="35"/>
        <end position="459"/>
    </location>
</feature>
<dbReference type="GO" id="GO:0000297">
    <property type="term" value="F:spermine transmembrane transporter activity"/>
    <property type="evidence" value="ECO:0007669"/>
    <property type="project" value="TreeGrafter"/>
</dbReference>
<evidence type="ECO:0000256" key="3">
    <source>
        <dbReference type="ARBA" id="ARBA00022989"/>
    </source>
</evidence>
<comment type="subcellular location">
    <subcellularLocation>
        <location evidence="1">Membrane</location>
        <topology evidence="1">Multi-pass membrane protein</topology>
    </subcellularLocation>
</comment>
<keyword evidence="2 7" id="KW-0812">Transmembrane</keyword>
<feature type="transmembrane region" description="Helical" evidence="7">
    <location>
        <begin position="341"/>
        <end position="360"/>
    </location>
</feature>
<evidence type="ECO:0000256" key="4">
    <source>
        <dbReference type="ARBA" id="ARBA00023136"/>
    </source>
</evidence>